<dbReference type="Proteomes" id="UP000612055">
    <property type="component" value="Unassembled WGS sequence"/>
</dbReference>
<dbReference type="OrthoDB" id="202825at2759"/>
<comment type="caution">
    <text evidence="2">The sequence shown here is derived from an EMBL/GenBank/DDBJ whole genome shotgun (WGS) entry which is preliminary data.</text>
</comment>
<dbReference type="InterPro" id="IPR004344">
    <property type="entry name" value="TTL/TTLL_fam"/>
</dbReference>
<dbReference type="AlphaFoldDB" id="A0A835XKI7"/>
<feature type="region of interest" description="Disordered" evidence="1">
    <location>
        <begin position="1"/>
        <end position="53"/>
    </location>
</feature>
<evidence type="ECO:0000313" key="3">
    <source>
        <dbReference type="Proteomes" id="UP000612055"/>
    </source>
</evidence>
<proteinExistence type="predicted"/>
<sequence>MAVETRRDTSEDGAAAKAGRSAPGGASSSGRPAAPAPAPGRTARRSSSTSGGRAAPYRYLLLSGNESVLMQEALERRPWWEPAGPSDGDRWNMWCGLNGQVFRKYDLLPPSSSASTSAPSSRRLVNRLEAHGRICTKNGLAGLLQALRRAVEAQAQAKGGGGGGGPPLDTSWMPETHVLPAGPKAAAAGGSAMAAFRAAYEQHAAAGRRVWICKPTSLNRGNGITVCDSLEGVTEHLATRPEGSSLIVQKYIERPLLLGGRKFDIRAYALVGPDGRVYFHREAYVRTSSTPYDPSDLANRSAHLTNDAVQKHLASYHAFEDHCKLSLEQLGPALRGAPGGAEAPDLDTRPGCEEGVWGAMRRCVAALFSAAAPLMNPRKLAHCWELLGLDFMLGAEGGLALIEVNTSPALFRAGAYLTDLLPRLVEEVAQRVLDPLFPPPPGQAQQGTAPAAPLEGFVQVPLDTGLGAAAAAALGHRTGAKAAASKAVPPPAAAPRAGGRAMPVAKVEAPRAVRAAAAAGPGGASPPRLRVQRLSKPAAPLLAAPGGPPASLPSITIKLHSQGELQAALLALKQGYTGAVDAADVRQALEARAVGLRLGMEGVPAASDARVMELLGEPADEPAVLQLYTCQHLWPTGDASFAAVLDHAKPRLVEHFGDTLSALNTPSLHRRLLQLPAAGLEVLLEADAFGTDSEDTVLALLAVWMDANWARTDVATRGRLCSLVRLVQVSTPALSSTLPALAADYEAKGETDRAGWFAIKRDNVFRIIAFAGASEQQRKSMVMGEAGEFWLNPRPRRQCVPEGGIQYDWSIPPEHLRSQLAARKPGSPLGIWASLGHGSTSFVAHGHQRLVLVQVQRDGEVAGVFHFTELLSAFQAPGLSLSPGGAGAGLLPISAGLTRRLTVHRWNGPNPESDLNHTTDCRGGVTDEGWGCPTMLPLSKPPLGSGGPLGPWASYLGPDGRLTGSITLLPHK</sequence>
<dbReference type="SUPFAM" id="SSF56059">
    <property type="entry name" value="Glutathione synthetase ATP-binding domain-like"/>
    <property type="match status" value="1"/>
</dbReference>
<protein>
    <submittedName>
        <fullName evidence="2">Uncharacterized protein</fullName>
    </submittedName>
</protein>
<name>A0A835XKI7_9CHLO</name>
<gene>
    <name evidence="2" type="ORF">HYH03_015793</name>
</gene>
<organism evidence="2 3">
    <name type="scientific">Edaphochlamys debaryana</name>
    <dbReference type="NCBI Taxonomy" id="47281"/>
    <lineage>
        <taxon>Eukaryota</taxon>
        <taxon>Viridiplantae</taxon>
        <taxon>Chlorophyta</taxon>
        <taxon>core chlorophytes</taxon>
        <taxon>Chlorophyceae</taxon>
        <taxon>CS clade</taxon>
        <taxon>Chlamydomonadales</taxon>
        <taxon>Chlamydomonadales incertae sedis</taxon>
        <taxon>Edaphochlamys</taxon>
    </lineage>
</organism>
<feature type="compositionally biased region" description="Basic and acidic residues" evidence="1">
    <location>
        <begin position="1"/>
        <end position="10"/>
    </location>
</feature>
<dbReference type="PROSITE" id="PS51221">
    <property type="entry name" value="TTL"/>
    <property type="match status" value="1"/>
</dbReference>
<dbReference type="EMBL" id="JAEHOE010000128">
    <property type="protein sequence ID" value="KAG2485521.1"/>
    <property type="molecule type" value="Genomic_DNA"/>
</dbReference>
<evidence type="ECO:0000256" key="1">
    <source>
        <dbReference type="SAM" id="MobiDB-lite"/>
    </source>
</evidence>
<dbReference type="PANTHER" id="PTHR46069:SF1">
    <property type="entry name" value="CHROMOSOME UNDETERMINED SCAFFOLD_125, WHOLE GENOME SHOTGUN SEQUENCE"/>
    <property type="match status" value="1"/>
</dbReference>
<reference evidence="2" key="1">
    <citation type="journal article" date="2020" name="bioRxiv">
        <title>Comparative genomics of Chlamydomonas.</title>
        <authorList>
            <person name="Craig R.J."/>
            <person name="Hasan A.R."/>
            <person name="Ness R.W."/>
            <person name="Keightley P.D."/>
        </authorList>
    </citation>
    <scope>NUCLEOTIDE SEQUENCE</scope>
    <source>
        <strain evidence="2">CCAP 11/70</strain>
    </source>
</reference>
<accession>A0A835XKI7</accession>
<dbReference type="Pfam" id="PF03133">
    <property type="entry name" value="TTL"/>
    <property type="match status" value="1"/>
</dbReference>
<keyword evidence="3" id="KW-1185">Reference proteome</keyword>
<dbReference type="Gene3D" id="3.30.470.20">
    <property type="entry name" value="ATP-grasp fold, B domain"/>
    <property type="match status" value="1"/>
</dbReference>
<evidence type="ECO:0000313" key="2">
    <source>
        <dbReference type="EMBL" id="KAG2485521.1"/>
    </source>
</evidence>
<feature type="compositionally biased region" description="Low complexity" evidence="1">
    <location>
        <begin position="13"/>
        <end position="53"/>
    </location>
</feature>
<dbReference type="PANTHER" id="PTHR46069">
    <property type="entry name" value="TUBULIN TYROSINE LIGASE"/>
    <property type="match status" value="1"/>
</dbReference>